<evidence type="ECO:0000256" key="1">
    <source>
        <dbReference type="SAM" id="MobiDB-lite"/>
    </source>
</evidence>
<evidence type="ECO:0000313" key="2">
    <source>
        <dbReference type="EMBL" id="KAJ2680914.1"/>
    </source>
</evidence>
<gene>
    <name evidence="2" type="ORF">GGI25_000218</name>
</gene>
<sequence>MFSIPLDSDLVLNQGHVAQANRRRRKSEAALHYMKKMSIPNRSVGGAPERRRNTLSTTTYQCPSPAATDETMLSPSKTAFSLCTSASAGHFSACSHQHDILMRPTSPLVPSDILGHSMDECEGMLVLTPLSPPLTPDQPTYSQLPSPTVSCPASPHASFFKHDVSALKTSASDPAVTCLLLDNRTIRLARPRLVQIPPFSPPS</sequence>
<accession>A0A9W8G8G9</accession>
<dbReference type="Proteomes" id="UP001151518">
    <property type="component" value="Unassembled WGS sequence"/>
</dbReference>
<proteinExistence type="predicted"/>
<evidence type="ECO:0000313" key="3">
    <source>
        <dbReference type="Proteomes" id="UP001151518"/>
    </source>
</evidence>
<feature type="region of interest" description="Disordered" evidence="1">
    <location>
        <begin position="40"/>
        <end position="71"/>
    </location>
</feature>
<organism evidence="2 3">
    <name type="scientific">Coemansia spiralis</name>
    <dbReference type="NCBI Taxonomy" id="417178"/>
    <lineage>
        <taxon>Eukaryota</taxon>
        <taxon>Fungi</taxon>
        <taxon>Fungi incertae sedis</taxon>
        <taxon>Zoopagomycota</taxon>
        <taxon>Kickxellomycotina</taxon>
        <taxon>Kickxellomycetes</taxon>
        <taxon>Kickxellales</taxon>
        <taxon>Kickxellaceae</taxon>
        <taxon>Coemansia</taxon>
    </lineage>
</organism>
<comment type="caution">
    <text evidence="2">The sequence shown here is derived from an EMBL/GenBank/DDBJ whole genome shotgun (WGS) entry which is preliminary data.</text>
</comment>
<dbReference type="OrthoDB" id="5573019at2759"/>
<name>A0A9W8G8G9_9FUNG</name>
<reference evidence="2" key="1">
    <citation type="submission" date="2022-07" db="EMBL/GenBank/DDBJ databases">
        <title>Phylogenomic reconstructions and comparative analyses of Kickxellomycotina fungi.</title>
        <authorList>
            <person name="Reynolds N.K."/>
            <person name="Stajich J.E."/>
            <person name="Barry K."/>
            <person name="Grigoriev I.V."/>
            <person name="Crous P."/>
            <person name="Smith M.E."/>
        </authorList>
    </citation>
    <scope>NUCLEOTIDE SEQUENCE</scope>
    <source>
        <strain evidence="2">NRRL 3115</strain>
    </source>
</reference>
<dbReference type="AlphaFoldDB" id="A0A9W8G8G9"/>
<protein>
    <submittedName>
        <fullName evidence="2">Uncharacterized protein</fullName>
    </submittedName>
</protein>
<dbReference type="EMBL" id="JANBTW010000002">
    <property type="protein sequence ID" value="KAJ2680914.1"/>
    <property type="molecule type" value="Genomic_DNA"/>
</dbReference>